<dbReference type="Proteomes" id="UP000242715">
    <property type="component" value="Unassembled WGS sequence"/>
</dbReference>
<gene>
    <name evidence="2" type="ORF">TSUD_04930</name>
</gene>
<evidence type="ECO:0000313" key="3">
    <source>
        <dbReference type="Proteomes" id="UP000242715"/>
    </source>
</evidence>
<keyword evidence="3" id="KW-1185">Reference proteome</keyword>
<dbReference type="EMBL" id="DF973783">
    <property type="protein sequence ID" value="GAU39901.1"/>
    <property type="molecule type" value="Genomic_DNA"/>
</dbReference>
<organism evidence="2 3">
    <name type="scientific">Trifolium subterraneum</name>
    <name type="common">Subterranean clover</name>
    <dbReference type="NCBI Taxonomy" id="3900"/>
    <lineage>
        <taxon>Eukaryota</taxon>
        <taxon>Viridiplantae</taxon>
        <taxon>Streptophyta</taxon>
        <taxon>Embryophyta</taxon>
        <taxon>Tracheophyta</taxon>
        <taxon>Spermatophyta</taxon>
        <taxon>Magnoliopsida</taxon>
        <taxon>eudicotyledons</taxon>
        <taxon>Gunneridae</taxon>
        <taxon>Pentapetalae</taxon>
        <taxon>rosids</taxon>
        <taxon>fabids</taxon>
        <taxon>Fabales</taxon>
        <taxon>Fabaceae</taxon>
        <taxon>Papilionoideae</taxon>
        <taxon>50 kb inversion clade</taxon>
        <taxon>NPAAA clade</taxon>
        <taxon>Hologalegina</taxon>
        <taxon>IRL clade</taxon>
        <taxon>Trifolieae</taxon>
        <taxon>Trifolium</taxon>
    </lineage>
</organism>
<evidence type="ECO:0000256" key="1">
    <source>
        <dbReference type="SAM" id="Phobius"/>
    </source>
</evidence>
<evidence type="ECO:0000313" key="2">
    <source>
        <dbReference type="EMBL" id="GAU39901.1"/>
    </source>
</evidence>
<name>A0A2Z6N889_TRISU</name>
<dbReference type="OrthoDB" id="10356760at2759"/>
<keyword evidence="1" id="KW-0812">Transmembrane</keyword>
<sequence>MEVSNIHKLVKTAPSKAVVVRFNLFCLAIFLVVYATLLLRPSSSVYFDNAASLVRCSLRECHHKLFYFNV</sequence>
<feature type="transmembrane region" description="Helical" evidence="1">
    <location>
        <begin position="20"/>
        <end position="39"/>
    </location>
</feature>
<keyword evidence="1" id="KW-0472">Membrane</keyword>
<protein>
    <submittedName>
        <fullName evidence="2">Uncharacterized protein</fullName>
    </submittedName>
</protein>
<proteinExistence type="predicted"/>
<reference evidence="3" key="1">
    <citation type="journal article" date="2017" name="Front. Plant Sci.">
        <title>Climate Clever Clovers: New Paradigm to Reduce the Environmental Footprint of Ruminants by Breeding Low Methanogenic Forages Utilizing Haplotype Variation.</title>
        <authorList>
            <person name="Kaur P."/>
            <person name="Appels R."/>
            <person name="Bayer P.E."/>
            <person name="Keeble-Gagnere G."/>
            <person name="Wang J."/>
            <person name="Hirakawa H."/>
            <person name="Shirasawa K."/>
            <person name="Vercoe P."/>
            <person name="Stefanova K."/>
            <person name="Durmic Z."/>
            <person name="Nichols P."/>
            <person name="Revell C."/>
            <person name="Isobe S.N."/>
            <person name="Edwards D."/>
            <person name="Erskine W."/>
        </authorList>
    </citation>
    <scope>NUCLEOTIDE SEQUENCE [LARGE SCALE GENOMIC DNA]</scope>
    <source>
        <strain evidence="3">cv. Daliak</strain>
    </source>
</reference>
<accession>A0A2Z6N889</accession>
<keyword evidence="1" id="KW-1133">Transmembrane helix</keyword>
<dbReference type="AlphaFoldDB" id="A0A2Z6N889"/>